<evidence type="ECO:0000313" key="6">
    <source>
        <dbReference type="Proteomes" id="UP000221860"/>
    </source>
</evidence>
<reference evidence="5 6" key="1">
    <citation type="submission" date="2017-08" db="EMBL/GenBank/DDBJ databases">
        <title>Draft Genome Sequence of Loktanella cinnabarina Strain XM1, Isolated from Coastal Surface Water.</title>
        <authorList>
            <person name="Ma R."/>
            <person name="Wang J."/>
            <person name="Wang Q."/>
            <person name="Ma Z."/>
            <person name="Li J."/>
            <person name="Chen L."/>
        </authorList>
    </citation>
    <scope>NUCLEOTIDE SEQUENCE [LARGE SCALE GENOMIC DNA]</scope>
    <source>
        <strain evidence="5 6">XM1</strain>
    </source>
</reference>
<dbReference type="OrthoDB" id="7665907at2"/>
<name>A0A2G1MDJ5_9RHOB</name>
<evidence type="ECO:0000313" key="5">
    <source>
        <dbReference type="EMBL" id="PHP26787.1"/>
    </source>
</evidence>
<dbReference type="SUPFAM" id="SSF53448">
    <property type="entry name" value="Nucleotide-diphospho-sugar transferases"/>
    <property type="match status" value="1"/>
</dbReference>
<gene>
    <name evidence="5" type="ORF">CJ301_14390</name>
</gene>
<sequence length="337" mass="37055">MRSAPVTTLAAVIVTYNRLDALRQTLSRVLDEAVDRVHVVDNASTDGTADWLAAQDDPRLRVLQLSENGGGAGGFTAGLEAAMGGADPAAWCVLFDDDAWPQPGTFERFRRDAADLDPDATGPGALGALAAAVSYPNGTVCEMNRPNLNPFWHAPVLARTLLGGRSQFKVTDADLAPTAPPRSLDVASFVGFFVSRGAVRGLGLRPEAGLFLYGDDVLYSLRLRRAGLRMELWPQLRFTHDCGTMGEGFVYRPLWKIYYHCRNGVQIAREAAGPIVFPAALAYYTLVWWRRGRCCSPESRSLYRRMMWEGLRDGLRGHRGRNDRLHGTVLAPARPNR</sequence>
<comment type="similarity">
    <text evidence="1">Belongs to the glycosyltransferase 2 family.</text>
</comment>
<proteinExistence type="inferred from homology"/>
<feature type="domain" description="Glycosyltransferase 2-like" evidence="4">
    <location>
        <begin position="12"/>
        <end position="124"/>
    </location>
</feature>
<dbReference type="InterPro" id="IPR001173">
    <property type="entry name" value="Glyco_trans_2-like"/>
</dbReference>
<accession>A0A2G1MDJ5</accession>
<dbReference type="Pfam" id="PF00535">
    <property type="entry name" value="Glycos_transf_2"/>
    <property type="match status" value="1"/>
</dbReference>
<keyword evidence="6" id="KW-1185">Reference proteome</keyword>
<protein>
    <recommendedName>
        <fullName evidence="4">Glycosyltransferase 2-like domain-containing protein</fullName>
    </recommendedName>
</protein>
<evidence type="ECO:0000256" key="2">
    <source>
        <dbReference type="ARBA" id="ARBA00022676"/>
    </source>
</evidence>
<dbReference type="Gene3D" id="3.90.550.10">
    <property type="entry name" value="Spore Coat Polysaccharide Biosynthesis Protein SpsA, Chain A"/>
    <property type="match status" value="1"/>
</dbReference>
<dbReference type="EMBL" id="NQWH01000025">
    <property type="protein sequence ID" value="PHP26787.1"/>
    <property type="molecule type" value="Genomic_DNA"/>
</dbReference>
<keyword evidence="2" id="KW-0328">Glycosyltransferase</keyword>
<dbReference type="PANTHER" id="PTHR43179:SF12">
    <property type="entry name" value="GALACTOFURANOSYLTRANSFERASE GLFT2"/>
    <property type="match status" value="1"/>
</dbReference>
<evidence type="ECO:0000259" key="4">
    <source>
        <dbReference type="Pfam" id="PF00535"/>
    </source>
</evidence>
<dbReference type="Proteomes" id="UP000221860">
    <property type="component" value="Unassembled WGS sequence"/>
</dbReference>
<comment type="caution">
    <text evidence="5">The sequence shown here is derived from an EMBL/GenBank/DDBJ whole genome shotgun (WGS) entry which is preliminary data.</text>
</comment>
<evidence type="ECO:0000256" key="1">
    <source>
        <dbReference type="ARBA" id="ARBA00006739"/>
    </source>
</evidence>
<dbReference type="GO" id="GO:0016757">
    <property type="term" value="F:glycosyltransferase activity"/>
    <property type="evidence" value="ECO:0007669"/>
    <property type="project" value="UniProtKB-KW"/>
</dbReference>
<dbReference type="AlphaFoldDB" id="A0A2G1MDJ5"/>
<dbReference type="InterPro" id="IPR029044">
    <property type="entry name" value="Nucleotide-diphossugar_trans"/>
</dbReference>
<keyword evidence="3" id="KW-0808">Transferase</keyword>
<dbReference type="PANTHER" id="PTHR43179">
    <property type="entry name" value="RHAMNOSYLTRANSFERASE WBBL"/>
    <property type="match status" value="1"/>
</dbReference>
<organism evidence="5 6">
    <name type="scientific">Limimaricola cinnabarinus</name>
    <dbReference type="NCBI Taxonomy" id="1125964"/>
    <lineage>
        <taxon>Bacteria</taxon>
        <taxon>Pseudomonadati</taxon>
        <taxon>Pseudomonadota</taxon>
        <taxon>Alphaproteobacteria</taxon>
        <taxon>Rhodobacterales</taxon>
        <taxon>Paracoccaceae</taxon>
        <taxon>Limimaricola</taxon>
    </lineage>
</organism>
<evidence type="ECO:0000256" key="3">
    <source>
        <dbReference type="ARBA" id="ARBA00022679"/>
    </source>
</evidence>